<gene>
    <name evidence="9" type="ORF">H8R27_12375</name>
</gene>
<evidence type="ECO:0000259" key="7">
    <source>
        <dbReference type="Pfam" id="PF03772"/>
    </source>
</evidence>
<dbReference type="InterPro" id="IPR025405">
    <property type="entry name" value="DUF4131"/>
</dbReference>
<feature type="transmembrane region" description="Helical" evidence="6">
    <location>
        <begin position="385"/>
        <end position="405"/>
    </location>
</feature>
<feature type="transmembrane region" description="Helical" evidence="6">
    <location>
        <begin position="477"/>
        <end position="498"/>
    </location>
</feature>
<evidence type="ECO:0000313" key="10">
    <source>
        <dbReference type="Proteomes" id="UP000605990"/>
    </source>
</evidence>
<dbReference type="Pfam" id="PF13567">
    <property type="entry name" value="DUF4131"/>
    <property type="match status" value="1"/>
</dbReference>
<keyword evidence="5 6" id="KW-0472">Membrane</keyword>
<feature type="transmembrane region" description="Helical" evidence="6">
    <location>
        <begin position="249"/>
        <end position="271"/>
    </location>
</feature>
<evidence type="ECO:0000256" key="3">
    <source>
        <dbReference type="ARBA" id="ARBA00022692"/>
    </source>
</evidence>
<dbReference type="EMBL" id="JACRUN010000007">
    <property type="protein sequence ID" value="MBC5835684.1"/>
    <property type="molecule type" value="Genomic_DNA"/>
</dbReference>
<evidence type="ECO:0000256" key="2">
    <source>
        <dbReference type="ARBA" id="ARBA00022475"/>
    </source>
</evidence>
<feature type="transmembrane region" description="Helical" evidence="6">
    <location>
        <begin position="411"/>
        <end position="436"/>
    </location>
</feature>
<keyword evidence="2" id="KW-1003">Cell membrane</keyword>
<name>A0ABR7J1G0_9FLAO</name>
<reference evidence="9 10" key="1">
    <citation type="submission" date="2020-08" db="EMBL/GenBank/DDBJ databases">
        <title>Description of novel Flavobacterium F-408 isolate.</title>
        <authorList>
            <person name="Saticioglu I.B."/>
            <person name="Duman M."/>
            <person name="Altun S."/>
        </authorList>
    </citation>
    <scope>NUCLEOTIDE SEQUENCE [LARGE SCALE GENOMIC DNA]</scope>
    <source>
        <strain evidence="9 10">F-408</strain>
    </source>
</reference>
<protein>
    <submittedName>
        <fullName evidence="9">ComEC family competence protein</fullName>
    </submittedName>
</protein>
<organism evidence="9 10">
    <name type="scientific">Flavobacterium bernardetii</name>
    <dbReference type="NCBI Taxonomy" id="2813823"/>
    <lineage>
        <taxon>Bacteria</taxon>
        <taxon>Pseudomonadati</taxon>
        <taxon>Bacteroidota</taxon>
        <taxon>Flavobacteriia</taxon>
        <taxon>Flavobacteriales</taxon>
        <taxon>Flavobacteriaceae</taxon>
        <taxon>Flavobacterium</taxon>
    </lineage>
</organism>
<accession>A0ABR7J1G0</accession>
<evidence type="ECO:0000256" key="4">
    <source>
        <dbReference type="ARBA" id="ARBA00022989"/>
    </source>
</evidence>
<feature type="transmembrane region" description="Helical" evidence="6">
    <location>
        <begin position="31"/>
        <end position="50"/>
    </location>
</feature>
<feature type="transmembrane region" description="Helical" evidence="6">
    <location>
        <begin position="283"/>
        <end position="299"/>
    </location>
</feature>
<evidence type="ECO:0000313" key="9">
    <source>
        <dbReference type="EMBL" id="MBC5835684.1"/>
    </source>
</evidence>
<feature type="transmembrane region" description="Helical" evidence="6">
    <location>
        <begin position="62"/>
        <end position="79"/>
    </location>
</feature>
<feature type="transmembrane region" description="Helical" evidence="6">
    <location>
        <begin position="7"/>
        <end position="25"/>
    </location>
</feature>
<dbReference type="PANTHER" id="PTHR30619:SF1">
    <property type="entry name" value="RECOMBINATION PROTEIN 2"/>
    <property type="match status" value="1"/>
</dbReference>
<dbReference type="Proteomes" id="UP000605990">
    <property type="component" value="Unassembled WGS sequence"/>
</dbReference>
<comment type="caution">
    <text evidence="9">The sequence shown here is derived from an EMBL/GenBank/DDBJ whole genome shotgun (WGS) entry which is preliminary data.</text>
</comment>
<keyword evidence="10" id="KW-1185">Reference proteome</keyword>
<feature type="domain" description="ComEC/Rec2-related protein" evidence="7">
    <location>
        <begin position="229"/>
        <end position="495"/>
    </location>
</feature>
<proteinExistence type="predicted"/>
<evidence type="ECO:0000256" key="5">
    <source>
        <dbReference type="ARBA" id="ARBA00023136"/>
    </source>
</evidence>
<feature type="transmembrane region" description="Helical" evidence="6">
    <location>
        <begin position="443"/>
        <end position="465"/>
    </location>
</feature>
<comment type="subcellular location">
    <subcellularLocation>
        <location evidence="1">Cell membrane</location>
        <topology evidence="1">Multi-pass membrane protein</topology>
    </subcellularLocation>
</comment>
<feature type="domain" description="DUF4131" evidence="8">
    <location>
        <begin position="27"/>
        <end position="188"/>
    </location>
</feature>
<keyword evidence="4 6" id="KW-1133">Transmembrane helix</keyword>
<keyword evidence="3 6" id="KW-0812">Transmembrane</keyword>
<evidence type="ECO:0000259" key="8">
    <source>
        <dbReference type="Pfam" id="PF13567"/>
    </source>
</evidence>
<feature type="transmembrane region" description="Helical" evidence="6">
    <location>
        <begin position="505"/>
        <end position="522"/>
    </location>
</feature>
<dbReference type="NCBIfam" id="TIGR00360">
    <property type="entry name" value="ComEC_N-term"/>
    <property type="match status" value="1"/>
</dbReference>
<dbReference type="RefSeq" id="WP_166130292.1">
    <property type="nucleotide sequence ID" value="NZ_JAANOQ010000007.1"/>
</dbReference>
<dbReference type="PANTHER" id="PTHR30619">
    <property type="entry name" value="DNA INTERNALIZATION/COMPETENCE PROTEIN COMEC/REC2"/>
    <property type="match status" value="1"/>
</dbReference>
<dbReference type="Pfam" id="PF03772">
    <property type="entry name" value="Competence"/>
    <property type="match status" value="1"/>
</dbReference>
<evidence type="ECO:0000256" key="1">
    <source>
        <dbReference type="ARBA" id="ARBA00004651"/>
    </source>
</evidence>
<evidence type="ECO:0000256" key="6">
    <source>
        <dbReference type="SAM" id="Phobius"/>
    </source>
</evidence>
<dbReference type="InterPro" id="IPR052159">
    <property type="entry name" value="Competence_DNA_uptake"/>
</dbReference>
<dbReference type="InterPro" id="IPR004477">
    <property type="entry name" value="ComEC_N"/>
</dbReference>
<feature type="transmembrane region" description="Helical" evidence="6">
    <location>
        <begin position="354"/>
        <end position="373"/>
    </location>
</feature>
<sequence>MNFIKFPIVPVLSGFVIGVLTQNFFNLTINSILIGIIFSAIGFGISYFLNAKKKFQSHFFESFVLILSLTFGMFSTYLHREINSSTHFLNFLSEKNIVQGIVSEKLKSTVYYDKFILKTTSINEQNCSGKFIFYVPKKAKKVVEVGNKIKFFETPKLLQNSFNPHQFDYSKYLQNQNVFHEVKLKETDKLEVSANANFYHYINVIKSKLLKSYPIDSFKSDNYNLLMALLFGEKTELSKELSNSYTQAGIIHILAISGLHIALIYGIVLWLTKPLQRLKKGKVYIFLISLSVLWFYAVLAGFSASIVRAAVLFSIIAFAKILNRQSNIYNSLALSAMFLLLYNPNYLFDVGFQLSFAAVLSIVVFQPFVRKYSYSKYYIVRETKSLLLISLVAQIGVLPLTLYYFGQFPLLFLVANLIAIPLSSIILVVGLVLIPFNFLLPKVAVYLSLFVNMLIDWMNNFTAWIVQFETFIIKNIAFHEVLVVLLYVIIGCLIYFVYHPKVKNLSPILVAVLLFQMGYFFLNSNEKGNDEFVVFNVMKHNLFVETKNNSAVFYTDDIINSKQTIESYTRGKFVKNYRVEPVKNVFAFKKKILCIDSLGVYNSMQKPEVVVLTQSPKINLKRLIATIRPKEIIADGSNYKSYVKLWKVTCEQEKIPFHATAEKGFYRLN</sequence>